<reference evidence="1 2" key="1">
    <citation type="submission" date="2018-07" db="EMBL/GenBank/DDBJ databases">
        <title>Streptomyces species from bats.</title>
        <authorList>
            <person name="Dunlap C."/>
        </authorList>
    </citation>
    <scope>NUCLEOTIDE SEQUENCE [LARGE SCALE GENOMIC DNA]</scope>
    <source>
        <strain evidence="1 2">AC230</strain>
    </source>
</reference>
<keyword evidence="2" id="KW-1185">Reference proteome</keyword>
<organism evidence="1 2">
    <name type="scientific">Streptomyces corynorhini</name>
    <dbReference type="NCBI Taxonomy" id="2282652"/>
    <lineage>
        <taxon>Bacteria</taxon>
        <taxon>Bacillati</taxon>
        <taxon>Actinomycetota</taxon>
        <taxon>Actinomycetes</taxon>
        <taxon>Kitasatosporales</taxon>
        <taxon>Streptomycetaceae</taxon>
        <taxon>Streptomyces</taxon>
    </lineage>
</organism>
<dbReference type="OrthoDB" id="3213425at2"/>
<dbReference type="Gene3D" id="1.25.40.10">
    <property type="entry name" value="Tetratricopeptide repeat domain"/>
    <property type="match status" value="1"/>
</dbReference>
<dbReference type="AlphaFoldDB" id="A0A370BA67"/>
<dbReference type="RefSeq" id="WP_114625280.1">
    <property type="nucleotide sequence ID" value="NZ_QQNA01000162.1"/>
</dbReference>
<sequence>MGTSEPNTGFARLFHETEWSLQQCARAVNRIGTEQGTSVRYQGPSVHQWLNGGLPRPAVRPLILEALARRLGRPVTPAEAGFPAPTGEQNELSTVDGIMDLGRQDMNSSRRGVLGAGLFSVALTIPGWPDLVGRMEGSGADPHRRIGQSEVQAVSAMTERLSDIDDDFGGRYARPMAAAFLVRTVGPYLKATASSEIRKSMMSTASFLCYLTGWMAVDEGLHGLAQQYYVKSLELAGASGDHLTYCHVLRGMSVQAANLGHGSPAVRLADAAAEASPESGPRMRAFLAGQQAHAYALAGERVNALTSLREAERAVNQAESQIGTFGGFSSATLAYATSEVRHALGDVKGSVESLHDHFRLRDSSDSKRSEIKFGAMLAERQLEMGHLEAACGTWNKVLDDYPAIHSGRVDAQVAAIPSLLASYHSTPAARQLLERTRSAVSSRRA</sequence>
<evidence type="ECO:0000313" key="1">
    <source>
        <dbReference type="EMBL" id="RDG36335.1"/>
    </source>
</evidence>
<evidence type="ECO:0000313" key="2">
    <source>
        <dbReference type="Proteomes" id="UP000253741"/>
    </source>
</evidence>
<dbReference type="EMBL" id="QQNA01000162">
    <property type="protein sequence ID" value="RDG36335.1"/>
    <property type="molecule type" value="Genomic_DNA"/>
</dbReference>
<protein>
    <submittedName>
        <fullName evidence="1">Tetratricopeptide repeat protein</fullName>
    </submittedName>
</protein>
<dbReference type="Proteomes" id="UP000253741">
    <property type="component" value="Unassembled WGS sequence"/>
</dbReference>
<accession>A0A370BA67</accession>
<name>A0A370BA67_9ACTN</name>
<dbReference type="InterPro" id="IPR011990">
    <property type="entry name" value="TPR-like_helical_dom_sf"/>
</dbReference>
<gene>
    <name evidence="1" type="ORF">DVH02_20430</name>
</gene>
<proteinExistence type="predicted"/>
<comment type="caution">
    <text evidence="1">The sequence shown here is derived from an EMBL/GenBank/DDBJ whole genome shotgun (WGS) entry which is preliminary data.</text>
</comment>